<evidence type="ECO:0000256" key="1">
    <source>
        <dbReference type="SAM" id="MobiDB-lite"/>
    </source>
</evidence>
<feature type="transmembrane region" description="Helical" evidence="2">
    <location>
        <begin position="135"/>
        <end position="157"/>
    </location>
</feature>
<feature type="transmembrane region" description="Helical" evidence="2">
    <location>
        <begin position="96"/>
        <end position="115"/>
    </location>
</feature>
<dbReference type="Proteomes" id="UP000800303">
    <property type="component" value="Unassembled WGS sequence"/>
</dbReference>
<reference evidence="3 4" key="1">
    <citation type="submission" date="2020-01" db="EMBL/GenBank/DDBJ databases">
        <title>Polyphasic characterisation and genomic insights into a novel alkali tolerant bacterium VR-M41.</title>
        <authorList>
            <person name="Vemuluri V.R."/>
        </authorList>
    </citation>
    <scope>NUCLEOTIDE SEQUENCE [LARGE SCALE GENOMIC DNA]</scope>
    <source>
        <strain evidence="3 4">VR-M41</strain>
    </source>
</reference>
<evidence type="ECO:0000313" key="4">
    <source>
        <dbReference type="Proteomes" id="UP000800303"/>
    </source>
</evidence>
<evidence type="ECO:0000256" key="2">
    <source>
        <dbReference type="SAM" id="Phobius"/>
    </source>
</evidence>
<comment type="caution">
    <text evidence="3">The sequence shown here is derived from an EMBL/GenBank/DDBJ whole genome shotgun (WGS) entry which is preliminary data.</text>
</comment>
<evidence type="ECO:0000313" key="3">
    <source>
        <dbReference type="EMBL" id="NGZ74976.1"/>
    </source>
</evidence>
<dbReference type="RefSeq" id="WP_166273300.1">
    <property type="nucleotide sequence ID" value="NZ_JAAFGS010000002.1"/>
</dbReference>
<sequence length="380" mass="41205">MNDFVKEQIGSTLHKLAVILFPLAVFSAYFGPYVFAGAMLVFFLVTSFGMLKKMLFYMLLLGLVSLIPGLNIVVWVVMVIFFLMRIGFVVKHWRPFASGVAIYGGSALIATRGSYIAELRRFAEELGNPVPDTYWFEAVLVSVSAALALHLTLRWLYAHRYGSAAALGIMGSVPLIIISFILPFLKLHIGGDAVAHYHGTGEHLGHAGEPLGGHHGGAEVQDPQHLHVKSHLRTPPDGDPTNNLSYRGPDAKPVNPDTLVHVGEHMRTAPDGIAENNFSYAGSESTAFSGIAPPLHAPDRTAIDDDLMDELLRGGYGSGIAVEGEKDEYFYGKDGVLLSASALAPAVRQKMTEVDKHRAVGQNAVDRIINQHGRNDGLQS</sequence>
<feature type="transmembrane region" description="Helical" evidence="2">
    <location>
        <begin position="16"/>
        <end position="44"/>
    </location>
</feature>
<keyword evidence="2" id="KW-0812">Transmembrane</keyword>
<keyword evidence="2" id="KW-1133">Transmembrane helix</keyword>
<proteinExistence type="predicted"/>
<name>A0ABX0F1X6_9BACL</name>
<feature type="transmembrane region" description="Helical" evidence="2">
    <location>
        <begin position="164"/>
        <end position="185"/>
    </location>
</feature>
<keyword evidence="2" id="KW-0472">Membrane</keyword>
<feature type="region of interest" description="Disordered" evidence="1">
    <location>
        <begin position="229"/>
        <end position="254"/>
    </location>
</feature>
<accession>A0ABX0F1X6</accession>
<feature type="transmembrane region" description="Helical" evidence="2">
    <location>
        <begin position="56"/>
        <end position="84"/>
    </location>
</feature>
<keyword evidence="4" id="KW-1185">Reference proteome</keyword>
<dbReference type="EMBL" id="JAAFGS010000002">
    <property type="protein sequence ID" value="NGZ74976.1"/>
    <property type="molecule type" value="Genomic_DNA"/>
</dbReference>
<protein>
    <submittedName>
        <fullName evidence="3">Uncharacterized protein</fullName>
    </submittedName>
</protein>
<organism evidence="3 4">
    <name type="scientific">Saccharibacillus alkalitolerans</name>
    <dbReference type="NCBI Taxonomy" id="2705290"/>
    <lineage>
        <taxon>Bacteria</taxon>
        <taxon>Bacillati</taxon>
        <taxon>Bacillota</taxon>
        <taxon>Bacilli</taxon>
        <taxon>Bacillales</taxon>
        <taxon>Paenibacillaceae</taxon>
        <taxon>Saccharibacillus</taxon>
    </lineage>
</organism>
<gene>
    <name evidence="3" type="ORF">GYN08_06575</name>
</gene>